<protein>
    <recommendedName>
        <fullName evidence="1">VIT domain-containing protein</fullName>
    </recommendedName>
</protein>
<dbReference type="EMBL" id="JAHRIN010001782">
    <property type="protein sequence ID" value="MEQ2192099.1"/>
    <property type="molecule type" value="Genomic_DNA"/>
</dbReference>
<dbReference type="InterPro" id="IPR013694">
    <property type="entry name" value="VIT"/>
</dbReference>
<proteinExistence type="predicted"/>
<reference evidence="2 3" key="1">
    <citation type="submission" date="2021-06" db="EMBL/GenBank/DDBJ databases">
        <authorList>
            <person name="Palmer J.M."/>
        </authorList>
    </citation>
    <scope>NUCLEOTIDE SEQUENCE [LARGE SCALE GENOMIC DNA]</scope>
    <source>
        <strain evidence="2 3">XC_2019</strain>
        <tissue evidence="2">Muscle</tissue>
    </source>
</reference>
<keyword evidence="3" id="KW-1185">Reference proteome</keyword>
<evidence type="ECO:0000259" key="1">
    <source>
        <dbReference type="PROSITE" id="PS51468"/>
    </source>
</evidence>
<comment type="caution">
    <text evidence="2">The sequence shown here is derived from an EMBL/GenBank/DDBJ whole genome shotgun (WGS) entry which is preliminary data.</text>
</comment>
<dbReference type="SMART" id="SM00609">
    <property type="entry name" value="VIT"/>
    <property type="match status" value="1"/>
</dbReference>
<dbReference type="PANTHER" id="PTHR45737">
    <property type="entry name" value="VON WILLEBRAND FACTOR A DOMAIN-CONTAINING PROTEIN 5A"/>
    <property type="match status" value="1"/>
</dbReference>
<accession>A0ABV0Q8M3</accession>
<dbReference type="PANTHER" id="PTHR45737:SF6">
    <property type="entry name" value="VON WILLEBRAND FACTOR A DOMAIN-CONTAINING PROTEIN 5A"/>
    <property type="match status" value="1"/>
</dbReference>
<dbReference type="Pfam" id="PF08487">
    <property type="entry name" value="VIT"/>
    <property type="match status" value="1"/>
</dbReference>
<sequence>MKSSYVKNISVVAAVPLKSIEVQLEVKDHVAAVVSTLNYENNEDKPLEAVFVFPLPGDAAVCHFSAQIGETHIVAEVKEKQQAQEEYDDALSSGQQAFLLEESDQSPDIFSLSVGSLPPGESASIRLEYVTELAVEADDGLRFCLPAVLNPRYQPQGSQGPSVQVTSVPASLVPYSLSFSARVSSPRPISKVESSCSLEPLQYLNTDQTQATVGRELMLLLDVVVTNKIDNFISIIVFSNCRLNWLLDTSLTETLNC</sequence>
<evidence type="ECO:0000313" key="2">
    <source>
        <dbReference type="EMBL" id="MEQ2192099.1"/>
    </source>
</evidence>
<feature type="domain" description="VIT" evidence="1">
    <location>
        <begin position="1"/>
        <end position="131"/>
    </location>
</feature>
<name>A0ABV0Q8M3_9TELE</name>
<evidence type="ECO:0000313" key="3">
    <source>
        <dbReference type="Proteomes" id="UP001434883"/>
    </source>
</evidence>
<organism evidence="2 3">
    <name type="scientific">Xenoophorus captivus</name>
    <dbReference type="NCBI Taxonomy" id="1517983"/>
    <lineage>
        <taxon>Eukaryota</taxon>
        <taxon>Metazoa</taxon>
        <taxon>Chordata</taxon>
        <taxon>Craniata</taxon>
        <taxon>Vertebrata</taxon>
        <taxon>Euteleostomi</taxon>
        <taxon>Actinopterygii</taxon>
        <taxon>Neopterygii</taxon>
        <taxon>Teleostei</taxon>
        <taxon>Neoteleostei</taxon>
        <taxon>Acanthomorphata</taxon>
        <taxon>Ovalentaria</taxon>
        <taxon>Atherinomorphae</taxon>
        <taxon>Cyprinodontiformes</taxon>
        <taxon>Goodeidae</taxon>
        <taxon>Xenoophorus</taxon>
    </lineage>
</organism>
<dbReference type="PROSITE" id="PS51468">
    <property type="entry name" value="VIT"/>
    <property type="match status" value="1"/>
</dbReference>
<dbReference type="Proteomes" id="UP001434883">
    <property type="component" value="Unassembled WGS sequence"/>
</dbReference>
<gene>
    <name evidence="2" type="ORF">XENOCAPTIV_006981</name>
</gene>